<evidence type="ECO:0000259" key="5">
    <source>
        <dbReference type="PROSITE" id="PS51891"/>
    </source>
</evidence>
<keyword evidence="2" id="KW-0479">Metal-binding</keyword>
<feature type="domain" description="CENP-V/GFA" evidence="5">
    <location>
        <begin position="2"/>
        <end position="115"/>
    </location>
</feature>
<dbReference type="AlphaFoldDB" id="A0A917BIQ3"/>
<proteinExistence type="inferred from homology"/>
<dbReference type="Pfam" id="PF04828">
    <property type="entry name" value="GFA"/>
    <property type="match status" value="1"/>
</dbReference>
<protein>
    <submittedName>
        <fullName evidence="6">Aldehyde-activating protein</fullName>
    </submittedName>
</protein>
<dbReference type="GO" id="GO:0016846">
    <property type="term" value="F:carbon-sulfur lyase activity"/>
    <property type="evidence" value="ECO:0007669"/>
    <property type="project" value="InterPro"/>
</dbReference>
<comment type="caution">
    <text evidence="6">The sequence shown here is derived from an EMBL/GenBank/DDBJ whole genome shotgun (WGS) entry which is preliminary data.</text>
</comment>
<dbReference type="PANTHER" id="PTHR33337:SF40">
    <property type="entry name" value="CENP-V_GFA DOMAIN-CONTAINING PROTEIN-RELATED"/>
    <property type="match status" value="1"/>
</dbReference>
<evidence type="ECO:0000256" key="4">
    <source>
        <dbReference type="ARBA" id="ARBA00023239"/>
    </source>
</evidence>
<dbReference type="PROSITE" id="PS51891">
    <property type="entry name" value="CENP_V_GFA"/>
    <property type="match status" value="1"/>
</dbReference>
<dbReference type="PANTHER" id="PTHR33337">
    <property type="entry name" value="GFA DOMAIN-CONTAINING PROTEIN"/>
    <property type="match status" value="1"/>
</dbReference>
<reference evidence="6" key="1">
    <citation type="journal article" date="2014" name="Int. J. Syst. Evol. Microbiol.">
        <title>Complete genome sequence of Corynebacterium casei LMG S-19264T (=DSM 44701T), isolated from a smear-ripened cheese.</title>
        <authorList>
            <consortium name="US DOE Joint Genome Institute (JGI-PGF)"/>
            <person name="Walter F."/>
            <person name="Albersmeier A."/>
            <person name="Kalinowski J."/>
            <person name="Ruckert C."/>
        </authorList>
    </citation>
    <scope>NUCLEOTIDE SEQUENCE</scope>
    <source>
        <strain evidence="6">CCM 7897</strain>
    </source>
</reference>
<dbReference type="InterPro" id="IPR006913">
    <property type="entry name" value="CENP-V/GFA"/>
</dbReference>
<comment type="similarity">
    <text evidence="1">Belongs to the Gfa family.</text>
</comment>
<evidence type="ECO:0000256" key="3">
    <source>
        <dbReference type="ARBA" id="ARBA00022833"/>
    </source>
</evidence>
<evidence type="ECO:0000256" key="1">
    <source>
        <dbReference type="ARBA" id="ARBA00005495"/>
    </source>
</evidence>
<dbReference type="EMBL" id="BMCT01000001">
    <property type="protein sequence ID" value="GGF47499.1"/>
    <property type="molecule type" value="Genomic_DNA"/>
</dbReference>
<accession>A0A917BIQ3</accession>
<evidence type="ECO:0000313" key="6">
    <source>
        <dbReference type="EMBL" id="GGF47499.1"/>
    </source>
</evidence>
<keyword evidence="4" id="KW-0456">Lyase</keyword>
<dbReference type="SUPFAM" id="SSF51316">
    <property type="entry name" value="Mss4-like"/>
    <property type="match status" value="1"/>
</dbReference>
<organism evidence="6 7">
    <name type="scientific">Azorhizobium oxalatiphilum</name>
    <dbReference type="NCBI Taxonomy" id="980631"/>
    <lineage>
        <taxon>Bacteria</taxon>
        <taxon>Pseudomonadati</taxon>
        <taxon>Pseudomonadota</taxon>
        <taxon>Alphaproteobacteria</taxon>
        <taxon>Hyphomicrobiales</taxon>
        <taxon>Xanthobacteraceae</taxon>
        <taxon>Azorhizobium</taxon>
    </lineage>
</organism>
<dbReference type="InterPro" id="IPR011057">
    <property type="entry name" value="Mss4-like_sf"/>
</dbReference>
<evidence type="ECO:0000313" key="7">
    <source>
        <dbReference type="Proteomes" id="UP000606044"/>
    </source>
</evidence>
<dbReference type="RefSeq" id="WP_188574832.1">
    <property type="nucleotide sequence ID" value="NZ_BMCT01000001.1"/>
</dbReference>
<reference evidence="6" key="2">
    <citation type="submission" date="2020-09" db="EMBL/GenBank/DDBJ databases">
        <authorList>
            <person name="Sun Q."/>
            <person name="Sedlacek I."/>
        </authorList>
    </citation>
    <scope>NUCLEOTIDE SEQUENCE</scope>
    <source>
        <strain evidence="6">CCM 7897</strain>
    </source>
</reference>
<sequence>MLKGRCHCGAIHFRISAAPVHAAICHCSDCRGQSGAPMLAWAMVPAGALTVEGEPAVYKSSESGRRSFCGACGTGLFFVNAPLEQMGMIQVRIAALETPEAVAPRLQVQVAERLEWMTSLDDLASFERFPG</sequence>
<evidence type="ECO:0000256" key="2">
    <source>
        <dbReference type="ARBA" id="ARBA00022723"/>
    </source>
</evidence>
<dbReference type="Gene3D" id="3.90.1590.10">
    <property type="entry name" value="glutathione-dependent formaldehyde- activating enzyme (gfa)"/>
    <property type="match status" value="1"/>
</dbReference>
<name>A0A917BIQ3_9HYPH</name>
<keyword evidence="7" id="KW-1185">Reference proteome</keyword>
<dbReference type="Proteomes" id="UP000606044">
    <property type="component" value="Unassembled WGS sequence"/>
</dbReference>
<dbReference type="GO" id="GO:0046872">
    <property type="term" value="F:metal ion binding"/>
    <property type="evidence" value="ECO:0007669"/>
    <property type="project" value="UniProtKB-KW"/>
</dbReference>
<gene>
    <name evidence="6" type="ORF">GCM10007301_03540</name>
</gene>
<keyword evidence="3" id="KW-0862">Zinc</keyword>